<dbReference type="Proteomes" id="UP000295499">
    <property type="component" value="Unassembled WGS sequence"/>
</dbReference>
<dbReference type="CDD" id="cd04084">
    <property type="entry name" value="CBM6_xylanase-like"/>
    <property type="match status" value="1"/>
</dbReference>
<evidence type="ECO:0000256" key="2">
    <source>
        <dbReference type="ARBA" id="ARBA00022651"/>
    </source>
</evidence>
<sequence>MNKFLRLALIILTTCVHQLTHAQNPIVQTIYTADPAPMVYKDTVFLYTGHDEDKSTWFVMKDWHAYSTVDMVNWTDRGSPLSLANFSWAKKDAWAGQCIFRNGKFYWYVPMNQSNGQGMALGVAVSDTPTGPFKDALGKPLVHSGNGDIDPSVFIDDDGQAYLYWGNPYLKYVKLNPDMVSYSGQVIEVPLNRDGFHVRYKDADKRPSAYEEAPWIYKRKDLYYLLYAAGGVPEHLAYSTSKSAAGPWQYRDTIMTIIKKGGAFTNHPGVIDYNGKSYFFYHNGALPGGGGFNRSVAVEEFNYLPDGSIPRIANTVAGVKPVKHLNPYQITQAETIAWQSGVETAQADDIGIYVTQISNGDYIKIRSVDLGKGPNSFEARVAGMSPGAIEVRLDSLQGRLLSKLIVKPGSSEGQWTTQLVKIRHKATGVHDLFLVFKGDTDQLFNFDWWRFNK</sequence>
<dbReference type="RefSeq" id="WP_133552741.1">
    <property type="nucleotide sequence ID" value="NZ_SNWM01000001.1"/>
</dbReference>
<keyword evidence="4 8" id="KW-0378">Hydrolase</keyword>
<evidence type="ECO:0000256" key="1">
    <source>
        <dbReference type="ARBA" id="ARBA00009865"/>
    </source>
</evidence>
<comment type="similarity">
    <text evidence="1 8">Belongs to the glycosyl hydrolase 43 family.</text>
</comment>
<feature type="site" description="Important for catalytic activity, responsible for pKa modulation of the active site Glu and correct orientation of both the proton donor and substrate" evidence="7">
    <location>
        <position position="150"/>
    </location>
</feature>
<dbReference type="PANTHER" id="PTHR43772:SF2">
    <property type="entry name" value="PUTATIVE (AFU_ORTHOLOGUE AFUA_2G04480)-RELATED"/>
    <property type="match status" value="1"/>
</dbReference>
<evidence type="ECO:0000256" key="8">
    <source>
        <dbReference type="RuleBase" id="RU361187"/>
    </source>
</evidence>
<dbReference type="InterPro" id="IPR006710">
    <property type="entry name" value="Glyco_hydro_43"/>
</dbReference>
<evidence type="ECO:0000256" key="9">
    <source>
        <dbReference type="SAM" id="SignalP"/>
    </source>
</evidence>
<keyword evidence="12" id="KW-1185">Reference proteome</keyword>
<keyword evidence="2" id="KW-0624">Polysaccharide degradation</keyword>
<evidence type="ECO:0000256" key="4">
    <source>
        <dbReference type="ARBA" id="ARBA00022801"/>
    </source>
</evidence>
<dbReference type="Pfam" id="PF04616">
    <property type="entry name" value="Glyco_hydro_43"/>
    <property type="match status" value="1"/>
</dbReference>
<dbReference type="InterPro" id="IPR006584">
    <property type="entry name" value="Cellulose-bd_IV"/>
</dbReference>
<keyword evidence="6 8" id="KW-0326">Glycosidase</keyword>
<dbReference type="SUPFAM" id="SSF75005">
    <property type="entry name" value="Arabinanase/levansucrase/invertase"/>
    <property type="match status" value="1"/>
</dbReference>
<evidence type="ECO:0000313" key="12">
    <source>
        <dbReference type="Proteomes" id="UP000295499"/>
    </source>
</evidence>
<evidence type="ECO:0000256" key="5">
    <source>
        <dbReference type="ARBA" id="ARBA00023277"/>
    </source>
</evidence>
<dbReference type="Pfam" id="PF03422">
    <property type="entry name" value="CBM_6"/>
    <property type="match status" value="1"/>
</dbReference>
<dbReference type="PROSITE" id="PS51175">
    <property type="entry name" value="CBM6"/>
    <property type="match status" value="1"/>
</dbReference>
<keyword evidence="3 9" id="KW-0732">Signal</keyword>
<feature type="signal peptide" evidence="9">
    <location>
        <begin position="1"/>
        <end position="22"/>
    </location>
</feature>
<dbReference type="InterPro" id="IPR008979">
    <property type="entry name" value="Galactose-bd-like_sf"/>
</dbReference>
<dbReference type="InterPro" id="IPR005084">
    <property type="entry name" value="CBM6"/>
</dbReference>
<evidence type="ECO:0000259" key="10">
    <source>
        <dbReference type="PROSITE" id="PS51175"/>
    </source>
</evidence>
<evidence type="ECO:0000313" key="11">
    <source>
        <dbReference type="EMBL" id="TDO24607.1"/>
    </source>
</evidence>
<dbReference type="AlphaFoldDB" id="A0A4R6IQX0"/>
<evidence type="ECO:0000256" key="3">
    <source>
        <dbReference type="ARBA" id="ARBA00022729"/>
    </source>
</evidence>
<dbReference type="SMART" id="SM00606">
    <property type="entry name" value="CBD_IV"/>
    <property type="match status" value="1"/>
</dbReference>
<gene>
    <name evidence="11" type="ORF">CLV32_0896</name>
</gene>
<protein>
    <submittedName>
        <fullName evidence="11">Carbohydrate binding protein with CBM6 domain</fullName>
    </submittedName>
</protein>
<dbReference type="Gene3D" id="2.60.120.260">
    <property type="entry name" value="Galactose-binding domain-like"/>
    <property type="match status" value="1"/>
</dbReference>
<dbReference type="PANTHER" id="PTHR43772">
    <property type="entry name" value="ENDO-1,4-BETA-XYLANASE"/>
    <property type="match status" value="1"/>
</dbReference>
<evidence type="ECO:0000256" key="7">
    <source>
        <dbReference type="PIRSR" id="PIRSR606710-2"/>
    </source>
</evidence>
<dbReference type="EMBL" id="SNWM01000001">
    <property type="protein sequence ID" value="TDO24607.1"/>
    <property type="molecule type" value="Genomic_DNA"/>
</dbReference>
<proteinExistence type="inferred from homology"/>
<dbReference type="GO" id="GO:0004553">
    <property type="term" value="F:hydrolase activity, hydrolyzing O-glycosyl compounds"/>
    <property type="evidence" value="ECO:0007669"/>
    <property type="project" value="InterPro"/>
</dbReference>
<dbReference type="Gene3D" id="2.115.10.20">
    <property type="entry name" value="Glycosyl hydrolase domain, family 43"/>
    <property type="match status" value="1"/>
</dbReference>
<accession>A0A4R6IQX0</accession>
<dbReference type="OrthoDB" id="9803461at2"/>
<feature type="chain" id="PRO_5020461029" evidence="9">
    <location>
        <begin position="23"/>
        <end position="453"/>
    </location>
</feature>
<keyword evidence="5" id="KW-0119">Carbohydrate metabolism</keyword>
<comment type="caution">
    <text evidence="11">The sequence shown here is derived from an EMBL/GenBank/DDBJ whole genome shotgun (WGS) entry which is preliminary data.</text>
</comment>
<dbReference type="GO" id="GO:0045493">
    <property type="term" value="P:xylan catabolic process"/>
    <property type="evidence" value="ECO:0007669"/>
    <property type="project" value="UniProtKB-KW"/>
</dbReference>
<dbReference type="CDD" id="cd18618">
    <property type="entry name" value="GH43_Xsa43E-like"/>
    <property type="match status" value="1"/>
</dbReference>
<keyword evidence="2" id="KW-0858">Xylan degradation</keyword>
<dbReference type="InterPro" id="IPR023296">
    <property type="entry name" value="Glyco_hydro_beta-prop_sf"/>
</dbReference>
<organism evidence="11 12">
    <name type="scientific">Pedobacter duraquae</name>
    <dbReference type="NCBI Taxonomy" id="425511"/>
    <lineage>
        <taxon>Bacteria</taxon>
        <taxon>Pseudomonadati</taxon>
        <taxon>Bacteroidota</taxon>
        <taxon>Sphingobacteriia</taxon>
        <taxon>Sphingobacteriales</taxon>
        <taxon>Sphingobacteriaceae</taxon>
        <taxon>Pedobacter</taxon>
    </lineage>
</organism>
<dbReference type="InterPro" id="IPR052176">
    <property type="entry name" value="Glycosyl_Hydrlase_43_Enz"/>
</dbReference>
<name>A0A4R6IQX0_9SPHI</name>
<evidence type="ECO:0000256" key="6">
    <source>
        <dbReference type="ARBA" id="ARBA00023295"/>
    </source>
</evidence>
<reference evidence="11 12" key="1">
    <citation type="submission" date="2019-03" db="EMBL/GenBank/DDBJ databases">
        <title>Genomic Encyclopedia of Archaeal and Bacterial Type Strains, Phase II (KMG-II): from individual species to whole genera.</title>
        <authorList>
            <person name="Goeker M."/>
        </authorList>
    </citation>
    <scope>NUCLEOTIDE SEQUENCE [LARGE SCALE GENOMIC DNA]</scope>
    <source>
        <strain evidence="11 12">DSM 19034</strain>
    </source>
</reference>
<feature type="domain" description="CBM6" evidence="10">
    <location>
        <begin position="329"/>
        <end position="452"/>
    </location>
</feature>
<dbReference type="SUPFAM" id="SSF49785">
    <property type="entry name" value="Galactose-binding domain-like"/>
    <property type="match status" value="1"/>
</dbReference>
<dbReference type="GO" id="GO:0030246">
    <property type="term" value="F:carbohydrate binding"/>
    <property type="evidence" value="ECO:0007669"/>
    <property type="project" value="InterPro"/>
</dbReference>